<feature type="transmembrane region" description="Helical" evidence="1">
    <location>
        <begin position="189"/>
        <end position="208"/>
    </location>
</feature>
<keyword evidence="1" id="KW-1133">Transmembrane helix</keyword>
<keyword evidence="3" id="KW-1185">Reference proteome</keyword>
<feature type="transmembrane region" description="Helical" evidence="1">
    <location>
        <begin position="97"/>
        <end position="114"/>
    </location>
</feature>
<sequence length="346" mass="36425">MNAMTGLPLVGVSVLATFVVLAAFLWVRGPSYRSGSFLATATASAVFAVFSSLLYVIYFSFEHSVWTLAAGDAAMVLAPALLWVAVGALNDRRAWRLWVVIAGGVAMFVCSILLSETVSSGIKILLLIVGCTLTAIEARVGRARATSGTLAIAATMVGYAIFSLGRAVFLAIDGLYDGVYAQYFSTGPTTMAGVIAVILLAFGVLAAARDERASRRVQLVSTRDRLAARARTILAESGAVSWRVAAVDELELIRESFGQEYIDEVNAALVAACSATLADDAEVGLIGAGRVAMVCAVTTPEVAADELRQRFAQSSTRLRETYVPDLEVAATTIESAVVLDSVVAHS</sequence>
<reference evidence="2 3" key="1">
    <citation type="journal article" date="2019" name="Int. J. Syst. Evol. Microbiol.">
        <title>The Global Catalogue of Microorganisms (GCM) 10K type strain sequencing project: providing services to taxonomists for standard genome sequencing and annotation.</title>
        <authorList>
            <consortium name="The Broad Institute Genomics Platform"/>
            <consortium name="The Broad Institute Genome Sequencing Center for Infectious Disease"/>
            <person name="Wu L."/>
            <person name="Ma J."/>
        </authorList>
    </citation>
    <scope>NUCLEOTIDE SEQUENCE [LARGE SCALE GENOMIC DNA]</scope>
    <source>
        <strain evidence="2 3">JCM 16365</strain>
    </source>
</reference>
<name>A0ABN3PF38_9MICO</name>
<gene>
    <name evidence="2" type="ORF">GCM10009862_22070</name>
</gene>
<dbReference type="Proteomes" id="UP001500274">
    <property type="component" value="Unassembled WGS sequence"/>
</dbReference>
<dbReference type="RefSeq" id="WP_344229464.1">
    <property type="nucleotide sequence ID" value="NZ_BAAARI010000014.1"/>
</dbReference>
<proteinExistence type="predicted"/>
<feature type="transmembrane region" description="Helical" evidence="1">
    <location>
        <begin position="65"/>
        <end position="85"/>
    </location>
</feature>
<feature type="transmembrane region" description="Helical" evidence="1">
    <location>
        <begin position="120"/>
        <end position="138"/>
    </location>
</feature>
<evidence type="ECO:0000313" key="2">
    <source>
        <dbReference type="EMBL" id="GAA2582554.1"/>
    </source>
</evidence>
<keyword evidence="1" id="KW-0472">Membrane</keyword>
<dbReference type="EMBL" id="BAAARI010000014">
    <property type="protein sequence ID" value="GAA2582554.1"/>
    <property type="molecule type" value="Genomic_DNA"/>
</dbReference>
<organism evidence="2 3">
    <name type="scientific">Microbacterium binotii</name>
    <dbReference type="NCBI Taxonomy" id="462710"/>
    <lineage>
        <taxon>Bacteria</taxon>
        <taxon>Bacillati</taxon>
        <taxon>Actinomycetota</taxon>
        <taxon>Actinomycetes</taxon>
        <taxon>Micrococcales</taxon>
        <taxon>Microbacteriaceae</taxon>
        <taxon>Microbacterium</taxon>
    </lineage>
</organism>
<evidence type="ECO:0000256" key="1">
    <source>
        <dbReference type="SAM" id="Phobius"/>
    </source>
</evidence>
<comment type="caution">
    <text evidence="2">The sequence shown here is derived from an EMBL/GenBank/DDBJ whole genome shotgun (WGS) entry which is preliminary data.</text>
</comment>
<evidence type="ECO:0000313" key="3">
    <source>
        <dbReference type="Proteomes" id="UP001500274"/>
    </source>
</evidence>
<protein>
    <recommendedName>
        <fullName evidence="4">GGDEF domain-containing protein</fullName>
    </recommendedName>
</protein>
<feature type="transmembrane region" description="Helical" evidence="1">
    <location>
        <begin position="38"/>
        <end position="59"/>
    </location>
</feature>
<evidence type="ECO:0008006" key="4">
    <source>
        <dbReference type="Google" id="ProtNLM"/>
    </source>
</evidence>
<keyword evidence="1" id="KW-0812">Transmembrane</keyword>
<feature type="transmembrane region" description="Helical" evidence="1">
    <location>
        <begin position="150"/>
        <end position="169"/>
    </location>
</feature>
<accession>A0ABN3PF38</accession>
<feature type="transmembrane region" description="Helical" evidence="1">
    <location>
        <begin position="6"/>
        <end position="26"/>
    </location>
</feature>